<evidence type="ECO:0000313" key="2">
    <source>
        <dbReference type="EMBL" id="CAF5221890.1"/>
    </source>
</evidence>
<accession>A0A8S3G686</accession>
<dbReference type="EMBL" id="CAJOBH010262086">
    <property type="protein sequence ID" value="CAF5156632.1"/>
    <property type="molecule type" value="Genomic_DNA"/>
</dbReference>
<organism evidence="1 3">
    <name type="scientific">Rotaria magnacalcarata</name>
    <dbReference type="NCBI Taxonomy" id="392030"/>
    <lineage>
        <taxon>Eukaryota</taxon>
        <taxon>Metazoa</taxon>
        <taxon>Spiralia</taxon>
        <taxon>Gnathifera</taxon>
        <taxon>Rotifera</taxon>
        <taxon>Eurotatoria</taxon>
        <taxon>Bdelloidea</taxon>
        <taxon>Philodinida</taxon>
        <taxon>Philodinidae</taxon>
        <taxon>Rotaria</taxon>
    </lineage>
</organism>
<reference evidence="1" key="1">
    <citation type="submission" date="2021-02" db="EMBL/GenBank/DDBJ databases">
        <authorList>
            <person name="Nowell W R."/>
        </authorList>
    </citation>
    <scope>NUCLEOTIDE SEQUENCE</scope>
</reference>
<comment type="caution">
    <text evidence="1">The sequence shown here is derived from an EMBL/GenBank/DDBJ whole genome shotgun (WGS) entry which is preliminary data.</text>
</comment>
<proteinExistence type="predicted"/>
<name>A0A8S3G686_9BILA</name>
<dbReference type="Gene3D" id="3.90.176.10">
    <property type="entry name" value="Toxin ADP-ribosyltransferase, Chain A, domain 1"/>
    <property type="match status" value="1"/>
</dbReference>
<dbReference type="SUPFAM" id="SSF56399">
    <property type="entry name" value="ADP-ribosylation"/>
    <property type="match status" value="1"/>
</dbReference>
<gene>
    <name evidence="1" type="ORF">BYL167_LOCUS73560</name>
    <name evidence="2" type="ORF">GIL414_LOCUS84785</name>
</gene>
<dbReference type="Proteomes" id="UP000681720">
    <property type="component" value="Unassembled WGS sequence"/>
</dbReference>
<evidence type="ECO:0000313" key="1">
    <source>
        <dbReference type="EMBL" id="CAF5156632.1"/>
    </source>
</evidence>
<dbReference type="PROSITE" id="PS51996">
    <property type="entry name" value="TR_MART"/>
    <property type="match status" value="1"/>
</dbReference>
<dbReference type="AlphaFoldDB" id="A0A8S3G686"/>
<protein>
    <recommendedName>
        <fullName evidence="4">NAD(+)--protein-arginine ADP-ribosyltransferase</fullName>
    </recommendedName>
</protein>
<dbReference type="EMBL" id="CAJOBJ010367646">
    <property type="protein sequence ID" value="CAF5221890.1"/>
    <property type="molecule type" value="Genomic_DNA"/>
</dbReference>
<evidence type="ECO:0000313" key="3">
    <source>
        <dbReference type="Proteomes" id="UP000681967"/>
    </source>
</evidence>
<evidence type="ECO:0008006" key="4">
    <source>
        <dbReference type="Google" id="ProtNLM"/>
    </source>
</evidence>
<dbReference type="Proteomes" id="UP000681967">
    <property type="component" value="Unassembled WGS sequence"/>
</dbReference>
<feature type="non-terminal residue" evidence="1">
    <location>
        <position position="127"/>
    </location>
</feature>
<sequence length="127" mass="14078">DTALDKLPTIKEVVWRGVPIDIGKNFTKNQIVTWWSVNSCSSSPNVIKDFLGDNKKSTLFLIEAINGKNVSGYTEYESEDEVILQMGTEFHVKSDPLDQSNGSYVVHLIEIGNNNDQALASNNTNTT</sequence>
<feature type="non-terminal residue" evidence="1">
    <location>
        <position position="1"/>
    </location>
</feature>